<dbReference type="GO" id="GO:0008289">
    <property type="term" value="F:lipid binding"/>
    <property type="evidence" value="ECO:0007669"/>
    <property type="project" value="UniProtKB-KW"/>
</dbReference>
<accession>A0AAU9EN52</accession>
<dbReference type="Proteomes" id="UP001321786">
    <property type="component" value="Chromosome"/>
</dbReference>
<keyword evidence="4" id="KW-1185">Reference proteome</keyword>
<evidence type="ECO:0000256" key="1">
    <source>
        <dbReference type="ARBA" id="ARBA00003238"/>
    </source>
</evidence>
<sequence>MGIKIITDSASDIPKELALKYNIEVLPLLVYKDGDTTEYRDNVDIFPDDMYEFMIEGGTVKTAQVSYESFYRKFEECINTDDEYIYIAFSSELSGTYQTSKMVEIELKEKYGDINIEIIDTKAASLGFGLIVIEAAKVAKQTNDKSKVLETIKYMMKNIEHIFTVDNLEYLYRGGRVSKASAVIGGVLNIKPILDVEDGKLIPFEKVRGRKKAIKRIAELVSKRNIDLEKLIVGINYSYNKKDALLLADMLKKMYGIENYILGEIGCSIGAHTGPGTLSVYFLKQNN</sequence>
<dbReference type="AlphaFoldDB" id="A0AAU9EN52"/>
<evidence type="ECO:0000313" key="3">
    <source>
        <dbReference type="EMBL" id="BEP27880.1"/>
    </source>
</evidence>
<dbReference type="RefSeq" id="WP_338536240.1">
    <property type="nucleotide sequence ID" value="NZ_AP028654.1"/>
</dbReference>
<keyword evidence="2" id="KW-0446">Lipid-binding</keyword>
<reference evidence="3 4" key="1">
    <citation type="submission" date="2023-08" db="EMBL/GenBank/DDBJ databases">
        <title>Helicovermis profunda gen. nov., sp. nov., a novel mesophilic, fermentative bacterium within the Bacillota from a deep-sea hydrothermal vent chimney.</title>
        <authorList>
            <person name="Miyazaki U."/>
            <person name="Mizutani D."/>
            <person name="Hashimoto Y."/>
            <person name="Tame A."/>
            <person name="Sawayama S."/>
            <person name="Miyazaki J."/>
            <person name="Takai K."/>
            <person name="Nakagawa S."/>
        </authorList>
    </citation>
    <scope>NUCLEOTIDE SEQUENCE [LARGE SCALE GENOMIC DNA]</scope>
    <source>
        <strain evidence="3 4">S502</strain>
    </source>
</reference>
<organism evidence="3 4">
    <name type="scientific">Helicovermis profundi</name>
    <dbReference type="NCBI Taxonomy" id="3065157"/>
    <lineage>
        <taxon>Bacteria</taxon>
        <taxon>Bacillati</taxon>
        <taxon>Bacillota</taxon>
        <taxon>Clostridia</taxon>
        <taxon>Helicovermis</taxon>
    </lineage>
</organism>
<dbReference type="SUPFAM" id="SSF82549">
    <property type="entry name" value="DAK1/DegV-like"/>
    <property type="match status" value="1"/>
</dbReference>
<dbReference type="PANTHER" id="PTHR33434">
    <property type="entry name" value="DEGV DOMAIN-CONTAINING PROTEIN DR_1986-RELATED"/>
    <property type="match status" value="1"/>
</dbReference>
<dbReference type="PROSITE" id="PS51482">
    <property type="entry name" value="DEGV"/>
    <property type="match status" value="1"/>
</dbReference>
<dbReference type="InterPro" id="IPR003797">
    <property type="entry name" value="DegV"/>
</dbReference>
<gene>
    <name evidence="3" type="ORF">HLPR_02110</name>
</gene>
<dbReference type="Gene3D" id="3.40.50.10170">
    <property type="match status" value="1"/>
</dbReference>
<dbReference type="KEGG" id="hprf:HLPR_02110"/>
<dbReference type="PANTHER" id="PTHR33434:SF3">
    <property type="entry name" value="DEGV DOMAIN-CONTAINING PROTEIN YITS"/>
    <property type="match status" value="1"/>
</dbReference>
<dbReference type="InterPro" id="IPR043168">
    <property type="entry name" value="DegV_C"/>
</dbReference>
<protein>
    <submittedName>
        <fullName evidence="3">DegV family protein</fullName>
    </submittedName>
</protein>
<dbReference type="NCBIfam" id="TIGR00762">
    <property type="entry name" value="DegV"/>
    <property type="match status" value="1"/>
</dbReference>
<evidence type="ECO:0000313" key="4">
    <source>
        <dbReference type="Proteomes" id="UP001321786"/>
    </source>
</evidence>
<dbReference type="Pfam" id="PF02645">
    <property type="entry name" value="DegV"/>
    <property type="match status" value="1"/>
</dbReference>
<name>A0AAU9EN52_9FIRM</name>
<dbReference type="EMBL" id="AP028654">
    <property type="protein sequence ID" value="BEP27880.1"/>
    <property type="molecule type" value="Genomic_DNA"/>
</dbReference>
<dbReference type="InterPro" id="IPR050270">
    <property type="entry name" value="DegV_domain_contain"/>
</dbReference>
<proteinExistence type="predicted"/>
<dbReference type="Gene3D" id="3.30.1180.10">
    <property type="match status" value="1"/>
</dbReference>
<evidence type="ECO:0000256" key="2">
    <source>
        <dbReference type="ARBA" id="ARBA00023121"/>
    </source>
</evidence>
<comment type="function">
    <text evidence="1">May bind long-chain fatty acids, such as palmitate, and may play a role in lipid transport or fatty acid metabolism.</text>
</comment>